<proteinExistence type="inferred from homology"/>
<dbReference type="PANTHER" id="PTHR35024:SF4">
    <property type="entry name" value="POLYMER-FORMING CYTOSKELETAL PROTEIN"/>
    <property type="match status" value="1"/>
</dbReference>
<evidence type="ECO:0000313" key="3">
    <source>
        <dbReference type="EMBL" id="SFT79687.1"/>
    </source>
</evidence>
<protein>
    <submittedName>
        <fullName evidence="3">Protein CcmA, bactofilin family</fullName>
    </submittedName>
</protein>
<dbReference type="EMBL" id="FPAS01000004">
    <property type="protein sequence ID" value="SFT79687.1"/>
    <property type="molecule type" value="Genomic_DNA"/>
</dbReference>
<keyword evidence="4" id="KW-1185">Reference proteome</keyword>
<feature type="region of interest" description="Disordered" evidence="2">
    <location>
        <begin position="114"/>
        <end position="144"/>
    </location>
</feature>
<dbReference type="Proteomes" id="UP000236454">
    <property type="component" value="Unassembled WGS sequence"/>
</dbReference>
<accession>A0A1I7AXI5</accession>
<comment type="similarity">
    <text evidence="1">Belongs to the bactofilin family.</text>
</comment>
<evidence type="ECO:0000313" key="4">
    <source>
        <dbReference type="Proteomes" id="UP000236454"/>
    </source>
</evidence>
<dbReference type="InterPro" id="IPR007607">
    <property type="entry name" value="BacA/B"/>
</dbReference>
<dbReference type="PANTHER" id="PTHR35024">
    <property type="entry name" value="HYPOTHETICAL CYTOSOLIC PROTEIN"/>
    <property type="match status" value="1"/>
</dbReference>
<name>A0A1I7AXI5_9FLAO</name>
<evidence type="ECO:0000256" key="1">
    <source>
        <dbReference type="ARBA" id="ARBA00044755"/>
    </source>
</evidence>
<dbReference type="AlphaFoldDB" id="A0A1I7AXI5"/>
<organism evidence="3 4">
    <name type="scientific">Lishizhenia tianjinensis</name>
    <dbReference type="NCBI Taxonomy" id="477690"/>
    <lineage>
        <taxon>Bacteria</taxon>
        <taxon>Pseudomonadati</taxon>
        <taxon>Bacteroidota</taxon>
        <taxon>Flavobacteriia</taxon>
        <taxon>Flavobacteriales</taxon>
        <taxon>Crocinitomicaceae</taxon>
        <taxon>Lishizhenia</taxon>
    </lineage>
</organism>
<reference evidence="3 4" key="1">
    <citation type="submission" date="2016-10" db="EMBL/GenBank/DDBJ databases">
        <authorList>
            <person name="de Groot N.N."/>
        </authorList>
    </citation>
    <scope>NUCLEOTIDE SEQUENCE [LARGE SCALE GENOMIC DNA]</scope>
    <source>
        <strain evidence="3 4">CGMCC 1.7005</strain>
    </source>
</reference>
<dbReference type="Pfam" id="PF04519">
    <property type="entry name" value="Bactofilin"/>
    <property type="match status" value="1"/>
</dbReference>
<dbReference type="STRING" id="477690.SAMN05216474_2381"/>
<evidence type="ECO:0000256" key="2">
    <source>
        <dbReference type="SAM" id="MobiDB-lite"/>
    </source>
</evidence>
<dbReference type="OrthoDB" id="5432602at2"/>
<dbReference type="RefSeq" id="WP_090250170.1">
    <property type="nucleotide sequence ID" value="NZ_FPAS01000004.1"/>
</dbReference>
<sequence>MLKGSKNSKVVDSPDRLNRLVTGSRMEGFLKTESSLRIDGEVVGNIECAAKLVVGVEAQITGDIVAHEVEVEGKINGNVKVEDVLTLRSTALINGDMTTARLVIEDGAEFNGDCKMSGANTPSSGSSRKKKKNQEVEQEAELVY</sequence>
<gene>
    <name evidence="3" type="ORF">SAMN05216474_2381</name>
</gene>